<proteinExistence type="predicted"/>
<comment type="caution">
    <text evidence="1">The sequence shown here is derived from an EMBL/GenBank/DDBJ whole genome shotgun (WGS) entry which is preliminary data.</text>
</comment>
<evidence type="ECO:0000313" key="1">
    <source>
        <dbReference type="EMBL" id="RKD30818.1"/>
    </source>
</evidence>
<dbReference type="AlphaFoldDB" id="A0A419T059"/>
<dbReference type="Proteomes" id="UP000284277">
    <property type="component" value="Unassembled WGS sequence"/>
</dbReference>
<dbReference type="EMBL" id="MCIA01000030">
    <property type="protein sequence ID" value="RKD30818.1"/>
    <property type="molecule type" value="Genomic_DNA"/>
</dbReference>
<dbReference type="RefSeq" id="WP_120197608.1">
    <property type="nucleotide sequence ID" value="NZ_MCIA01000030.1"/>
</dbReference>
<keyword evidence="2" id="KW-1185">Reference proteome</keyword>
<protein>
    <recommendedName>
        <fullName evidence="3">Sigma-70 family RNA polymerase sigma factor</fullName>
    </recommendedName>
</protein>
<reference evidence="1 2" key="1">
    <citation type="submission" date="2016-08" db="EMBL/GenBank/DDBJ databases">
        <title>A new outlook on sporulation: Clostridium algidixylanolyticum.</title>
        <authorList>
            <person name="Poppleton D.I."/>
            <person name="Gribaldo S."/>
        </authorList>
    </citation>
    <scope>NUCLEOTIDE SEQUENCE [LARGE SCALE GENOMIC DNA]</scope>
    <source>
        <strain evidence="1 2">SPL73</strain>
    </source>
</reference>
<accession>A0A419T059</accession>
<evidence type="ECO:0008006" key="3">
    <source>
        <dbReference type="Google" id="ProtNLM"/>
    </source>
</evidence>
<evidence type="ECO:0000313" key="2">
    <source>
        <dbReference type="Proteomes" id="UP000284277"/>
    </source>
</evidence>
<sequence>MGDSIQVLIKDYKNGNKEIFLLIADKMEPLISKYVRLLYKDEKEDMHSEFVLCLLEAVNTMGYYQEEGQCIYFLSRALKNRFLELYKKSKLHYDSESVVEDEFFSKIDINQSEYEDFIFLEDLKELIRKEDGKQYDILCNIIFKDESDAVIAKKNQVSRQYVNRVRKNFYQLLKEKYFN</sequence>
<gene>
    <name evidence="1" type="ORF">BET01_05750</name>
</gene>
<dbReference type="OrthoDB" id="2040282at2"/>
<name>A0A419T059_9FIRM</name>
<organism evidence="1 2">
    <name type="scientific">Lacrimispora algidixylanolytica</name>
    <dbReference type="NCBI Taxonomy" id="94868"/>
    <lineage>
        <taxon>Bacteria</taxon>
        <taxon>Bacillati</taxon>
        <taxon>Bacillota</taxon>
        <taxon>Clostridia</taxon>
        <taxon>Lachnospirales</taxon>
        <taxon>Lachnospiraceae</taxon>
        <taxon>Lacrimispora</taxon>
    </lineage>
</organism>